<evidence type="ECO:0000313" key="5">
    <source>
        <dbReference type="Proteomes" id="UP001595904"/>
    </source>
</evidence>
<dbReference type="InterPro" id="IPR029058">
    <property type="entry name" value="AB_hydrolase_fold"/>
</dbReference>
<keyword evidence="5" id="KW-1185">Reference proteome</keyword>
<accession>A0ABV8SWU3</accession>
<dbReference type="PROSITE" id="PS00012">
    <property type="entry name" value="PHOSPHOPANTETHEINE"/>
    <property type="match status" value="1"/>
</dbReference>
<sequence>ERVGRQDNFFELGGHSILAMQVAARLQACLSRRVPIKTVFEFPVLQELALQLHQDGDAEMEELMATVASLSEGKVQELLSELGMESAP</sequence>
<dbReference type="Gene3D" id="3.40.50.1820">
    <property type="entry name" value="alpha/beta hydrolase"/>
    <property type="match status" value="1"/>
</dbReference>
<dbReference type="PROSITE" id="PS50075">
    <property type="entry name" value="CARRIER"/>
    <property type="match status" value="1"/>
</dbReference>
<organism evidence="4 5">
    <name type="scientific">Steroidobacter flavus</name>
    <dbReference type="NCBI Taxonomy" id="1842136"/>
    <lineage>
        <taxon>Bacteria</taxon>
        <taxon>Pseudomonadati</taxon>
        <taxon>Pseudomonadota</taxon>
        <taxon>Gammaproteobacteria</taxon>
        <taxon>Steroidobacterales</taxon>
        <taxon>Steroidobacteraceae</taxon>
        <taxon>Steroidobacter</taxon>
    </lineage>
</organism>
<dbReference type="InterPro" id="IPR006162">
    <property type="entry name" value="Ppantetheine_attach_site"/>
</dbReference>
<keyword evidence="1" id="KW-0596">Phosphopantetheine</keyword>
<dbReference type="Pfam" id="PF00550">
    <property type="entry name" value="PP-binding"/>
    <property type="match status" value="1"/>
</dbReference>
<reference evidence="5" key="1">
    <citation type="journal article" date="2019" name="Int. J. Syst. Evol. Microbiol.">
        <title>The Global Catalogue of Microorganisms (GCM) 10K type strain sequencing project: providing services to taxonomists for standard genome sequencing and annotation.</title>
        <authorList>
            <consortium name="The Broad Institute Genomics Platform"/>
            <consortium name="The Broad Institute Genome Sequencing Center for Infectious Disease"/>
            <person name="Wu L."/>
            <person name="Ma J."/>
        </authorList>
    </citation>
    <scope>NUCLEOTIDE SEQUENCE [LARGE SCALE GENOMIC DNA]</scope>
    <source>
        <strain evidence="5">CGMCC 1.10759</strain>
    </source>
</reference>
<evidence type="ECO:0000259" key="3">
    <source>
        <dbReference type="PROSITE" id="PS50075"/>
    </source>
</evidence>
<dbReference type="PANTHER" id="PTHR45527">
    <property type="entry name" value="NONRIBOSOMAL PEPTIDE SYNTHETASE"/>
    <property type="match status" value="1"/>
</dbReference>
<dbReference type="EMBL" id="JBHSDU010000012">
    <property type="protein sequence ID" value="MFC4311932.1"/>
    <property type="molecule type" value="Genomic_DNA"/>
</dbReference>
<evidence type="ECO:0000256" key="1">
    <source>
        <dbReference type="ARBA" id="ARBA00022450"/>
    </source>
</evidence>
<comment type="caution">
    <text evidence="4">The sequence shown here is derived from an EMBL/GenBank/DDBJ whole genome shotgun (WGS) entry which is preliminary data.</text>
</comment>
<dbReference type="RefSeq" id="WP_380600909.1">
    <property type="nucleotide sequence ID" value="NZ_JBHSDU010000012.1"/>
</dbReference>
<dbReference type="Proteomes" id="UP001595904">
    <property type="component" value="Unassembled WGS sequence"/>
</dbReference>
<protein>
    <submittedName>
        <fullName evidence="4">Phosphopantetheine-binding protein</fullName>
    </submittedName>
</protein>
<dbReference type="PANTHER" id="PTHR45527:SF1">
    <property type="entry name" value="FATTY ACID SYNTHASE"/>
    <property type="match status" value="1"/>
</dbReference>
<feature type="non-terminal residue" evidence="4">
    <location>
        <position position="1"/>
    </location>
</feature>
<dbReference type="InterPro" id="IPR009081">
    <property type="entry name" value="PP-bd_ACP"/>
</dbReference>
<dbReference type="SUPFAM" id="SSF47336">
    <property type="entry name" value="ACP-like"/>
    <property type="match status" value="1"/>
</dbReference>
<evidence type="ECO:0000256" key="2">
    <source>
        <dbReference type="ARBA" id="ARBA00022553"/>
    </source>
</evidence>
<proteinExistence type="predicted"/>
<gene>
    <name evidence="4" type="ORF">ACFPN2_22815</name>
</gene>
<keyword evidence="2" id="KW-0597">Phosphoprotein</keyword>
<feature type="domain" description="Carrier" evidence="3">
    <location>
        <begin position="1"/>
        <end position="56"/>
    </location>
</feature>
<name>A0ABV8SWU3_9GAMM</name>
<dbReference type="InterPro" id="IPR036736">
    <property type="entry name" value="ACP-like_sf"/>
</dbReference>
<evidence type="ECO:0000313" key="4">
    <source>
        <dbReference type="EMBL" id="MFC4311932.1"/>
    </source>
</evidence>